<keyword evidence="1" id="KW-0812">Transmembrane</keyword>
<feature type="transmembrane region" description="Helical" evidence="1">
    <location>
        <begin position="12"/>
        <end position="35"/>
    </location>
</feature>
<keyword evidence="1" id="KW-0472">Membrane</keyword>
<organism evidence="2 3">
    <name type="scientific">Cyprinodon variegatus</name>
    <name type="common">Sheepshead minnow</name>
    <dbReference type="NCBI Taxonomy" id="28743"/>
    <lineage>
        <taxon>Eukaryota</taxon>
        <taxon>Metazoa</taxon>
        <taxon>Chordata</taxon>
        <taxon>Craniata</taxon>
        <taxon>Vertebrata</taxon>
        <taxon>Euteleostomi</taxon>
        <taxon>Actinopterygii</taxon>
        <taxon>Neopterygii</taxon>
        <taxon>Teleostei</taxon>
        <taxon>Neoteleostei</taxon>
        <taxon>Acanthomorphata</taxon>
        <taxon>Ovalentaria</taxon>
        <taxon>Atherinomorphae</taxon>
        <taxon>Cyprinodontiformes</taxon>
        <taxon>Cyprinodontidae</taxon>
        <taxon>Cyprinodon</taxon>
    </lineage>
</organism>
<evidence type="ECO:0000256" key="1">
    <source>
        <dbReference type="SAM" id="Phobius"/>
    </source>
</evidence>
<dbReference type="OMA" id="TFWGAFQ"/>
<dbReference type="Gene3D" id="2.60.120.40">
    <property type="match status" value="1"/>
</dbReference>
<reference evidence="2" key="1">
    <citation type="submission" date="2025-08" db="UniProtKB">
        <authorList>
            <consortium name="Ensembl"/>
        </authorList>
    </citation>
    <scope>IDENTIFICATION</scope>
</reference>
<keyword evidence="3" id="KW-1185">Reference proteome</keyword>
<dbReference type="InterPro" id="IPR008983">
    <property type="entry name" value="Tumour_necrosis_fac-like_dom"/>
</dbReference>
<dbReference type="Proteomes" id="UP000265020">
    <property type="component" value="Unassembled WGS sequence"/>
</dbReference>
<keyword evidence="1" id="KW-1133">Transmembrane helix</keyword>
<sequence>MEAPSRSSQKYLLLQVWCGILTVSLVAMAVFVASIRSKPEEVSFPDPNKLLLHTCMVTLASLNPSDYLDDPGWQEHVVCASCSLSLHQNSIYISNSSARSRFFIYAQVVFRRQKKHGLSVKLIRNPSPGKKEKTEAEVPAAEAGGLVWMGRIVSLNGGDSVRLNITGEYERDKTFWGAFQLL</sequence>
<proteinExistence type="predicted"/>
<dbReference type="STRING" id="28743.ENSCVAP00000031100"/>
<dbReference type="GeneTree" id="ENSGT00940000171828"/>
<accession>A0A3Q2GPK3</accession>
<dbReference type="SUPFAM" id="SSF49842">
    <property type="entry name" value="TNF-like"/>
    <property type="match status" value="1"/>
</dbReference>
<reference evidence="2" key="2">
    <citation type="submission" date="2025-09" db="UniProtKB">
        <authorList>
            <consortium name="Ensembl"/>
        </authorList>
    </citation>
    <scope>IDENTIFICATION</scope>
</reference>
<protein>
    <recommendedName>
        <fullName evidence="4">TNF family profile domain-containing protein</fullName>
    </recommendedName>
</protein>
<evidence type="ECO:0000313" key="2">
    <source>
        <dbReference type="Ensembl" id="ENSCVAP00000031100.1"/>
    </source>
</evidence>
<evidence type="ECO:0000313" key="3">
    <source>
        <dbReference type="Proteomes" id="UP000265020"/>
    </source>
</evidence>
<dbReference type="Ensembl" id="ENSCVAT00000032164.1">
    <property type="protein sequence ID" value="ENSCVAP00000031100.1"/>
    <property type="gene ID" value="ENSCVAG00000020120.1"/>
</dbReference>
<dbReference type="AlphaFoldDB" id="A0A3Q2GPK3"/>
<evidence type="ECO:0008006" key="4">
    <source>
        <dbReference type="Google" id="ProtNLM"/>
    </source>
</evidence>
<name>A0A3Q2GPK3_CYPVA</name>